<comment type="similarity">
    <text evidence="2">Belongs to the bacterial ribosomal protein bS18 family. Mitochondrion-specific ribosomal protein mS40 subfamily.</text>
</comment>
<dbReference type="Pfam" id="PF00238">
    <property type="entry name" value="Ribosomal_L14"/>
    <property type="match status" value="1"/>
</dbReference>
<dbReference type="GO" id="GO:0032543">
    <property type="term" value="P:mitochondrial translation"/>
    <property type="evidence" value="ECO:0007669"/>
    <property type="project" value="InterPro"/>
</dbReference>
<dbReference type="InterPro" id="IPR000218">
    <property type="entry name" value="Ribosomal_uL14"/>
</dbReference>
<dbReference type="InterPro" id="IPR036853">
    <property type="entry name" value="Ribosomal_uL14_sf"/>
</dbReference>
<evidence type="ECO:0000256" key="7">
    <source>
        <dbReference type="ARBA" id="ARBA00023128"/>
    </source>
</evidence>
<reference evidence="14" key="1">
    <citation type="submission" date="2017-02" db="UniProtKB">
        <authorList>
            <consortium name="WormBaseParasite"/>
        </authorList>
    </citation>
    <scope>IDENTIFICATION</scope>
</reference>
<name>A0A0R3T216_RODNA</name>
<keyword evidence="4" id="KW-0597">Phosphoprotein</keyword>
<organism evidence="14">
    <name type="scientific">Rodentolepis nana</name>
    <name type="common">Dwarf tapeworm</name>
    <name type="synonym">Hymenolepis nana</name>
    <dbReference type="NCBI Taxonomy" id="102285"/>
    <lineage>
        <taxon>Eukaryota</taxon>
        <taxon>Metazoa</taxon>
        <taxon>Spiralia</taxon>
        <taxon>Lophotrochozoa</taxon>
        <taxon>Platyhelminthes</taxon>
        <taxon>Cestoda</taxon>
        <taxon>Eucestoda</taxon>
        <taxon>Cyclophyllidea</taxon>
        <taxon>Hymenolepididae</taxon>
        <taxon>Rodentolepis</taxon>
    </lineage>
</organism>
<dbReference type="GO" id="GO:0005739">
    <property type="term" value="C:mitochondrion"/>
    <property type="evidence" value="ECO:0007669"/>
    <property type="project" value="UniProtKB-SubCell"/>
</dbReference>
<comment type="subcellular location">
    <subcellularLocation>
        <location evidence="1">Mitochondrion</location>
    </subcellularLocation>
</comment>
<dbReference type="SUPFAM" id="SSF50193">
    <property type="entry name" value="Ribosomal protein L14"/>
    <property type="match status" value="1"/>
</dbReference>
<dbReference type="HAMAP" id="MF_01367">
    <property type="entry name" value="Ribosomal_uL14"/>
    <property type="match status" value="1"/>
</dbReference>
<evidence type="ECO:0000313" key="12">
    <source>
        <dbReference type="EMBL" id="VDN96809.1"/>
    </source>
</evidence>
<evidence type="ECO:0000256" key="1">
    <source>
        <dbReference type="ARBA" id="ARBA00004173"/>
    </source>
</evidence>
<evidence type="ECO:0000256" key="5">
    <source>
        <dbReference type="ARBA" id="ARBA00022946"/>
    </source>
</evidence>
<accession>A0A0R3T216</accession>
<dbReference type="GO" id="GO:0003735">
    <property type="term" value="F:structural constituent of ribosome"/>
    <property type="evidence" value="ECO:0007669"/>
    <property type="project" value="InterPro"/>
</dbReference>
<dbReference type="SMART" id="SM01374">
    <property type="entry name" value="Ribosomal_L14"/>
    <property type="match status" value="1"/>
</dbReference>
<keyword evidence="6" id="KW-0689">Ribosomal protein</keyword>
<evidence type="ECO:0000256" key="11">
    <source>
        <dbReference type="ARBA" id="ARBA00035515"/>
    </source>
</evidence>
<dbReference type="STRING" id="102285.A0A0R3T216"/>
<dbReference type="EMBL" id="UZAE01000321">
    <property type="protein sequence ID" value="VDN96809.1"/>
    <property type="molecule type" value="Genomic_DNA"/>
</dbReference>
<dbReference type="CDD" id="cd00337">
    <property type="entry name" value="Ribosomal_uL14"/>
    <property type="match status" value="1"/>
</dbReference>
<dbReference type="InterPro" id="IPR036870">
    <property type="entry name" value="Ribosomal_bS18_sf"/>
</dbReference>
<keyword evidence="7" id="KW-0496">Mitochondrion</keyword>
<protein>
    <recommendedName>
        <fullName evidence="10">Small ribosomal subunit protein mS40</fullName>
    </recommendedName>
    <alternativeName>
        <fullName evidence="9">28S ribosomal protein S18-2, mitochondrial</fullName>
    </alternativeName>
    <alternativeName>
        <fullName evidence="11">28S ribosomal protein S18b, mitochondrial</fullName>
    </alternativeName>
</protein>
<dbReference type="WBParaSite" id="HNAJ_0000095001-mRNA-1">
    <property type="protein sequence ID" value="HNAJ_0000095001-mRNA-1"/>
    <property type="gene ID" value="HNAJ_0000095001"/>
</dbReference>
<evidence type="ECO:0000256" key="9">
    <source>
        <dbReference type="ARBA" id="ARBA00032055"/>
    </source>
</evidence>
<evidence type="ECO:0000256" key="3">
    <source>
        <dbReference type="ARBA" id="ARBA00010745"/>
    </source>
</evidence>
<keyword evidence="8" id="KW-0687">Ribonucleoprotein</keyword>
<sequence length="472" mass="53656">MFTVKSAIAPLRLLKFYQLEKILACTPKFFASTPTYVEPTAVAYRAAMKQGVPVEDLPMRVNFRGKPYKPVSLEESLHYLSSPEYRELYRDKPVWFYYRRNYKGHFPPKHPRKSCTRGHALITSNPCPICRDEYLVIDHKNVELLKQFLHPLSADILEPKITGLCAVQHKALLLAIEMARDMGTIQMRLPFRLFDYTEYYGDKLSHEELRQLASNVVKASGSGGQLEPLDDIYKEAARSLTNLPPAISRLLRESALIPHIEEVAAEPPTEEIERPKMPNRYQMEEAYRKLQLRRRRSKSLLLDNNYTTVFRQFIAPQTRMRIVDNSQFSSIAPEQKKVAVKKGGLKAGPQEAPTKTSGDEIKDVKAFLQIGTNTTSKRKPMVIGVYNRRNRGMTGDRVLLAVNGLKKKAWVVGCRMPAKTGWPRFESNNAVLIDEEGNPLGTRILVPIPAKLRSLQSTTDITKILSIATSFV</sequence>
<evidence type="ECO:0000256" key="6">
    <source>
        <dbReference type="ARBA" id="ARBA00022980"/>
    </source>
</evidence>
<comment type="similarity">
    <text evidence="3">Belongs to the universal ribosomal protein uL14 family.</text>
</comment>
<evidence type="ECO:0000256" key="8">
    <source>
        <dbReference type="ARBA" id="ARBA00023274"/>
    </source>
</evidence>
<dbReference type="InterPro" id="IPR040054">
    <property type="entry name" value="MRPS18B"/>
</dbReference>
<reference evidence="12 13" key="2">
    <citation type="submission" date="2018-11" db="EMBL/GenBank/DDBJ databases">
        <authorList>
            <consortium name="Pathogen Informatics"/>
        </authorList>
    </citation>
    <scope>NUCLEOTIDE SEQUENCE [LARGE SCALE GENOMIC DNA]</scope>
</reference>
<evidence type="ECO:0000256" key="10">
    <source>
        <dbReference type="ARBA" id="ARBA00035130"/>
    </source>
</evidence>
<evidence type="ECO:0000313" key="14">
    <source>
        <dbReference type="WBParaSite" id="HNAJ_0000095001-mRNA-1"/>
    </source>
</evidence>
<dbReference type="AlphaFoldDB" id="A0A0R3T216"/>
<dbReference type="InterPro" id="IPR001648">
    <property type="entry name" value="Ribosomal_bS18"/>
</dbReference>
<dbReference type="Proteomes" id="UP000278807">
    <property type="component" value="Unassembled WGS sequence"/>
</dbReference>
<dbReference type="Gene3D" id="4.10.640.10">
    <property type="entry name" value="Ribosomal protein S18"/>
    <property type="match status" value="1"/>
</dbReference>
<dbReference type="Pfam" id="PF01084">
    <property type="entry name" value="Ribosomal_S18"/>
    <property type="match status" value="1"/>
</dbReference>
<keyword evidence="13" id="KW-1185">Reference proteome</keyword>
<dbReference type="PANTHER" id="PTHR13329:SF2">
    <property type="entry name" value="SMALL RIBOSOMAL SUBUNIT PROTEIN MS40"/>
    <property type="match status" value="1"/>
</dbReference>
<dbReference type="PANTHER" id="PTHR13329">
    <property type="entry name" value="MITOCHONDRIAL RIBOSOMAL PROTEIN S18B"/>
    <property type="match status" value="1"/>
</dbReference>
<keyword evidence="5" id="KW-0809">Transit peptide</keyword>
<evidence type="ECO:0000256" key="2">
    <source>
        <dbReference type="ARBA" id="ARBA00006136"/>
    </source>
</evidence>
<dbReference type="GO" id="GO:1990904">
    <property type="term" value="C:ribonucleoprotein complex"/>
    <property type="evidence" value="ECO:0007669"/>
    <property type="project" value="UniProtKB-KW"/>
</dbReference>
<dbReference type="SUPFAM" id="SSF46911">
    <property type="entry name" value="Ribosomal protein S18"/>
    <property type="match status" value="1"/>
</dbReference>
<dbReference type="Gene3D" id="2.40.150.20">
    <property type="entry name" value="Ribosomal protein L14"/>
    <property type="match status" value="1"/>
</dbReference>
<dbReference type="GO" id="GO:0005840">
    <property type="term" value="C:ribosome"/>
    <property type="evidence" value="ECO:0007669"/>
    <property type="project" value="UniProtKB-KW"/>
</dbReference>
<dbReference type="OrthoDB" id="21463at2759"/>
<evidence type="ECO:0000256" key="4">
    <source>
        <dbReference type="ARBA" id="ARBA00022553"/>
    </source>
</evidence>
<proteinExistence type="inferred from homology"/>
<gene>
    <name evidence="12" type="ORF">HNAJ_LOCUS950</name>
</gene>
<evidence type="ECO:0000313" key="13">
    <source>
        <dbReference type="Proteomes" id="UP000278807"/>
    </source>
</evidence>